<organism evidence="4 5">
    <name type="scientific">Pusillimonas minor</name>
    <dbReference type="NCBI Taxonomy" id="2697024"/>
    <lineage>
        <taxon>Bacteria</taxon>
        <taxon>Pseudomonadati</taxon>
        <taxon>Pseudomonadota</taxon>
        <taxon>Betaproteobacteria</taxon>
        <taxon>Burkholderiales</taxon>
        <taxon>Alcaligenaceae</taxon>
        <taxon>Pusillimonas</taxon>
    </lineage>
</organism>
<dbReference type="Gene3D" id="3.40.50.720">
    <property type="entry name" value="NAD(P)-binding Rossmann-like Domain"/>
    <property type="match status" value="1"/>
</dbReference>
<keyword evidence="5" id="KW-1185">Reference proteome</keyword>
<dbReference type="PANTHER" id="PTHR43362:SF1">
    <property type="entry name" value="MANNITOL DEHYDROGENASE 2-RELATED"/>
    <property type="match status" value="1"/>
</dbReference>
<accession>A0A842HKU3</accession>
<dbReference type="InterPro" id="IPR013118">
    <property type="entry name" value="Mannitol_DH_C"/>
</dbReference>
<dbReference type="InterPro" id="IPR050988">
    <property type="entry name" value="Mannitol_DH/Oxidoreductase"/>
</dbReference>
<evidence type="ECO:0000256" key="1">
    <source>
        <dbReference type="ARBA" id="ARBA00023002"/>
    </source>
</evidence>
<dbReference type="PRINTS" id="PR00084">
    <property type="entry name" value="MTLDHDRGNASE"/>
</dbReference>
<dbReference type="InterPro" id="IPR013131">
    <property type="entry name" value="Mannitol_DH_N"/>
</dbReference>
<sequence>MNRLSEKTLVELPSAVVQPGYDRADAVARMVHLGAGAFFRSHLAVYADDLLEQGEAEWGVCAVSLKSPGVDQALAPQDGLYTLLVDDGRKTRARVIGSLKPVLNLVQQGEQVIAALLHPDTAVVSLTITHRGYCYDPAGDCLDQALPEINADLRTPEQPRSAIGVLVWAIAQRQARGLKPFTLLSCDNMPANGKVLQRVLAHYIEQVEPQLGVPGLLRQFMEQYACPCTLVDRMTPQVQEADLERTAGILGLHDAAPVITEPYALFVIQDWFCNDRPPFENAGAILTPHVGPYEELRYRLLDAGYLTLGLLGSLAGCQTLYQAMQKPEITLFMVGLMADAGATLEKHTGIVWEDYQQQWLMRFANPSLRVSTRQLVAEVSQVMPYAVLPVVADRLRQGLSVDRHARVVAAWLRHLMQVSASQAVSDDKAAGPLVAQVRALGGEAADPYELTETVLALAEVFGPTLSEDLEFRRCVTTQLLDLLDQFPSATHLRTSG</sequence>
<dbReference type="InterPro" id="IPR000669">
    <property type="entry name" value="Mannitol_DH"/>
</dbReference>
<evidence type="ECO:0000259" key="2">
    <source>
        <dbReference type="Pfam" id="PF01232"/>
    </source>
</evidence>
<dbReference type="SUPFAM" id="SSF51735">
    <property type="entry name" value="NAD(P)-binding Rossmann-fold domains"/>
    <property type="match status" value="1"/>
</dbReference>
<dbReference type="EMBL" id="JACJUU010000002">
    <property type="protein sequence ID" value="MBC2768907.1"/>
    <property type="molecule type" value="Genomic_DNA"/>
</dbReference>
<evidence type="ECO:0000259" key="3">
    <source>
        <dbReference type="Pfam" id="PF08125"/>
    </source>
</evidence>
<dbReference type="Proteomes" id="UP000545386">
    <property type="component" value="Unassembled WGS sequence"/>
</dbReference>
<dbReference type="GO" id="GO:0016616">
    <property type="term" value="F:oxidoreductase activity, acting on the CH-OH group of donors, NAD or NADP as acceptor"/>
    <property type="evidence" value="ECO:0007669"/>
    <property type="project" value="TreeGrafter"/>
</dbReference>
<feature type="domain" description="Mannitol dehydrogenase N-terminal" evidence="2">
    <location>
        <begin position="29"/>
        <end position="279"/>
    </location>
</feature>
<feature type="domain" description="Mannitol dehydrogenase C-terminal" evidence="3">
    <location>
        <begin position="289"/>
        <end position="480"/>
    </location>
</feature>
<dbReference type="Gene3D" id="1.10.1040.10">
    <property type="entry name" value="N-(1-d-carboxylethyl)-l-norvaline Dehydrogenase, domain 2"/>
    <property type="match status" value="1"/>
</dbReference>
<evidence type="ECO:0000313" key="5">
    <source>
        <dbReference type="Proteomes" id="UP000545386"/>
    </source>
</evidence>
<dbReference type="RefSeq" id="WP_185778723.1">
    <property type="nucleotide sequence ID" value="NZ_JACJUU010000002.1"/>
</dbReference>
<dbReference type="AlphaFoldDB" id="A0A842HKU3"/>
<dbReference type="InterPro" id="IPR036291">
    <property type="entry name" value="NAD(P)-bd_dom_sf"/>
</dbReference>
<dbReference type="SUPFAM" id="SSF48179">
    <property type="entry name" value="6-phosphogluconate dehydrogenase C-terminal domain-like"/>
    <property type="match status" value="1"/>
</dbReference>
<dbReference type="PANTHER" id="PTHR43362">
    <property type="entry name" value="MANNITOL DEHYDROGENASE DSF1-RELATED"/>
    <property type="match status" value="1"/>
</dbReference>
<dbReference type="InterPro" id="IPR008927">
    <property type="entry name" value="6-PGluconate_DH-like_C_sf"/>
</dbReference>
<comment type="caution">
    <text evidence="4">The sequence shown here is derived from an EMBL/GenBank/DDBJ whole genome shotgun (WGS) entry which is preliminary data.</text>
</comment>
<proteinExistence type="predicted"/>
<evidence type="ECO:0000313" key="4">
    <source>
        <dbReference type="EMBL" id="MBC2768907.1"/>
    </source>
</evidence>
<name>A0A842HKU3_9BURK</name>
<protein>
    <submittedName>
        <fullName evidence="4">Mannitol dehydrogenase family protein</fullName>
    </submittedName>
</protein>
<keyword evidence="1" id="KW-0560">Oxidoreductase</keyword>
<reference evidence="4 5" key="1">
    <citation type="submission" date="2020-08" db="EMBL/GenBank/DDBJ databases">
        <title>Paraeoetvoesia sp. YC-7-48 draft genome sequence.</title>
        <authorList>
            <person name="Yao L."/>
        </authorList>
    </citation>
    <scope>NUCLEOTIDE SEQUENCE [LARGE SCALE GENOMIC DNA]</scope>
    <source>
        <strain evidence="5">YC-7-48</strain>
    </source>
</reference>
<dbReference type="InterPro" id="IPR013328">
    <property type="entry name" value="6PGD_dom2"/>
</dbReference>
<gene>
    <name evidence="4" type="ORF">GTU67_03135</name>
</gene>
<dbReference type="Pfam" id="PF01232">
    <property type="entry name" value="Mannitol_dh"/>
    <property type="match status" value="1"/>
</dbReference>
<dbReference type="Pfam" id="PF08125">
    <property type="entry name" value="Mannitol_dh_C"/>
    <property type="match status" value="1"/>
</dbReference>